<dbReference type="OrthoDB" id="9780299at2"/>
<keyword evidence="3" id="KW-1185">Reference proteome</keyword>
<evidence type="ECO:0000313" key="3">
    <source>
        <dbReference type="Proteomes" id="UP000217211"/>
    </source>
</evidence>
<organism evidence="2 3">
    <name type="scientific">Sinorhizobium sojae CCBAU 05684</name>
    <dbReference type="NCBI Taxonomy" id="716928"/>
    <lineage>
        <taxon>Bacteria</taxon>
        <taxon>Pseudomonadati</taxon>
        <taxon>Pseudomonadota</taxon>
        <taxon>Alphaproteobacteria</taxon>
        <taxon>Hyphomicrobiales</taxon>
        <taxon>Rhizobiaceae</taxon>
        <taxon>Sinorhizobium/Ensifer group</taxon>
        <taxon>Sinorhizobium</taxon>
    </lineage>
</organism>
<dbReference type="Proteomes" id="UP000217211">
    <property type="component" value="Chromosome"/>
</dbReference>
<reference evidence="2 3" key="1">
    <citation type="submission" date="2017-08" db="EMBL/GenBank/DDBJ databases">
        <title>Multipartite genome sequences of Sinorhizobium species nodulating soybeans.</title>
        <authorList>
            <person name="Tian C.F."/>
        </authorList>
    </citation>
    <scope>NUCLEOTIDE SEQUENCE [LARGE SCALE GENOMIC DNA]</scope>
    <source>
        <strain evidence="2 3">CCBAU 05684</strain>
    </source>
</reference>
<dbReference type="KEGG" id="esj:SJ05684_c23950"/>
<keyword evidence="1" id="KW-1133">Transmembrane helix</keyword>
<proteinExistence type="predicted"/>
<keyword evidence="1" id="KW-0812">Transmembrane</keyword>
<protein>
    <submittedName>
        <fullName evidence="2">RNA polymerase sigma-70 factor, ECF subfamily</fullName>
    </submittedName>
</protein>
<dbReference type="PANTHER" id="PTHR47756">
    <property type="entry name" value="BLL6612 PROTEIN-RELATED"/>
    <property type="match status" value="1"/>
</dbReference>
<evidence type="ECO:0000256" key="1">
    <source>
        <dbReference type="SAM" id="Phobius"/>
    </source>
</evidence>
<gene>
    <name evidence="2" type="ORF">SJ05684_c23950</name>
</gene>
<dbReference type="STRING" id="716928.GCA_000261485_00516"/>
<evidence type="ECO:0000313" key="2">
    <source>
        <dbReference type="EMBL" id="ASY63835.1"/>
    </source>
</evidence>
<dbReference type="RefSeq" id="WP_050979917.1">
    <property type="nucleotide sequence ID" value="NZ_AJQT01000012.1"/>
</dbReference>
<dbReference type="PANTHER" id="PTHR47756:SF2">
    <property type="entry name" value="BLL6612 PROTEIN"/>
    <property type="match status" value="1"/>
</dbReference>
<feature type="transmembrane region" description="Helical" evidence="1">
    <location>
        <begin position="65"/>
        <end position="84"/>
    </location>
</feature>
<dbReference type="AlphaFoldDB" id="A0A249PDJ7"/>
<sequence>MTAARRRLIDAARRAETRAQSVAHLQLLTEELHDIEDGSGIPDERLRLMFTCAHPAIDRPMRSPFILQTILGFDAATIAAAFLVPPTTMGQRLVAPS</sequence>
<accession>A0A249PDJ7</accession>
<keyword evidence="1" id="KW-0472">Membrane</keyword>
<dbReference type="EMBL" id="CP023067">
    <property type="protein sequence ID" value="ASY63835.1"/>
    <property type="molecule type" value="Genomic_DNA"/>
</dbReference>
<name>A0A249PDJ7_9HYPH</name>
<dbReference type="eggNOG" id="COG4941">
    <property type="taxonomic scope" value="Bacteria"/>
</dbReference>